<name>A0A1X2GXP2_9FUNG</name>
<dbReference type="SUPFAM" id="SSF53474">
    <property type="entry name" value="alpha/beta-Hydrolases"/>
    <property type="match status" value="1"/>
</dbReference>
<dbReference type="Proteomes" id="UP000242146">
    <property type="component" value="Unassembled WGS sequence"/>
</dbReference>
<gene>
    <name evidence="3" type="ORF">DM01DRAFT_330526</name>
</gene>
<keyword evidence="4" id="KW-1185">Reference proteome</keyword>
<dbReference type="Gene3D" id="3.40.50.1820">
    <property type="entry name" value="alpha/beta hydrolase"/>
    <property type="match status" value="1"/>
</dbReference>
<dbReference type="InterPro" id="IPR002921">
    <property type="entry name" value="Fungal_lipase-type"/>
</dbReference>
<comment type="caution">
    <text evidence="3">The sequence shown here is derived from an EMBL/GenBank/DDBJ whole genome shotgun (WGS) entry which is preliminary data.</text>
</comment>
<feature type="signal peptide" evidence="1">
    <location>
        <begin position="1"/>
        <end position="19"/>
    </location>
</feature>
<protein>
    <submittedName>
        <fullName evidence="3">Alpha/beta-hydrolase</fullName>
    </submittedName>
</protein>
<dbReference type="GO" id="GO:0016787">
    <property type="term" value="F:hydrolase activity"/>
    <property type="evidence" value="ECO:0007669"/>
    <property type="project" value="UniProtKB-KW"/>
</dbReference>
<feature type="domain" description="Fungal lipase-type" evidence="2">
    <location>
        <begin position="185"/>
        <end position="290"/>
    </location>
</feature>
<reference evidence="3 4" key="1">
    <citation type="submission" date="2016-07" db="EMBL/GenBank/DDBJ databases">
        <title>Pervasive Adenine N6-methylation of Active Genes in Fungi.</title>
        <authorList>
            <consortium name="DOE Joint Genome Institute"/>
            <person name="Mondo S.J."/>
            <person name="Dannebaum R.O."/>
            <person name="Kuo R.C."/>
            <person name="Labutti K."/>
            <person name="Haridas S."/>
            <person name="Kuo A."/>
            <person name="Salamov A."/>
            <person name="Ahrendt S.R."/>
            <person name="Lipzen A."/>
            <person name="Sullivan W."/>
            <person name="Andreopoulos W.B."/>
            <person name="Clum A."/>
            <person name="Lindquist E."/>
            <person name="Daum C."/>
            <person name="Ramamoorthy G.K."/>
            <person name="Gryganskyi A."/>
            <person name="Culley D."/>
            <person name="Magnuson J.K."/>
            <person name="James T.Y."/>
            <person name="O'Malley M.A."/>
            <person name="Stajich J.E."/>
            <person name="Spatafora J.W."/>
            <person name="Visel A."/>
            <person name="Grigoriev I.V."/>
        </authorList>
    </citation>
    <scope>NUCLEOTIDE SEQUENCE [LARGE SCALE GENOMIC DNA]</scope>
    <source>
        <strain evidence="3 4">NRRL 3301</strain>
    </source>
</reference>
<dbReference type="AlphaFoldDB" id="A0A1X2GXP2"/>
<evidence type="ECO:0000259" key="2">
    <source>
        <dbReference type="Pfam" id="PF01764"/>
    </source>
</evidence>
<organism evidence="3 4">
    <name type="scientific">Hesseltinella vesiculosa</name>
    <dbReference type="NCBI Taxonomy" id="101127"/>
    <lineage>
        <taxon>Eukaryota</taxon>
        <taxon>Fungi</taxon>
        <taxon>Fungi incertae sedis</taxon>
        <taxon>Mucoromycota</taxon>
        <taxon>Mucoromycotina</taxon>
        <taxon>Mucoromycetes</taxon>
        <taxon>Mucorales</taxon>
        <taxon>Cunninghamellaceae</taxon>
        <taxon>Hesseltinella</taxon>
    </lineage>
</organism>
<dbReference type="Pfam" id="PF01764">
    <property type="entry name" value="Lipase_3"/>
    <property type="match status" value="1"/>
</dbReference>
<dbReference type="STRING" id="101127.A0A1X2GXP2"/>
<accession>A0A1X2GXP2</accession>
<proteinExistence type="predicted"/>
<dbReference type="EMBL" id="MCGT01000001">
    <property type="protein sequence ID" value="ORX62848.1"/>
    <property type="molecule type" value="Genomic_DNA"/>
</dbReference>
<evidence type="ECO:0000256" key="1">
    <source>
        <dbReference type="SAM" id="SignalP"/>
    </source>
</evidence>
<sequence length="350" mass="38685">MLIKSVALITGLMALSAKAANRDNFPPLIPSRCEASSDLVFYPYTLENDISRLNGVATSNGDTTIDGFTIDYDIPINKTTITEADGVYQATPDQISRVNMRSKLAALAYCPSISHKGRWDCSNCVEYVPDGVVNATFVSQDQDILGYALVSDTMETIFLVFGGTFETADGEPRIDFNATSYTPVEYTNDLYELYSQTQEDVIFTIQDLIEDYPDYNVDIIGHSLGGAQAEFATLDAYQRLEQLTSSNLFLTTFGEPRVGDKEYASYVAATEIEKIRVVNGRDLVAHLAPMDLDFVHGGSLEYWVIDNETDFVQICENKLESNECSNSIVPFLNYDDNMGYPGLSSDVVCA</sequence>
<evidence type="ECO:0000313" key="4">
    <source>
        <dbReference type="Proteomes" id="UP000242146"/>
    </source>
</evidence>
<dbReference type="CDD" id="cd00519">
    <property type="entry name" value="Lipase_3"/>
    <property type="match status" value="1"/>
</dbReference>
<dbReference type="OrthoDB" id="438440at2759"/>
<dbReference type="GO" id="GO:0006629">
    <property type="term" value="P:lipid metabolic process"/>
    <property type="evidence" value="ECO:0007669"/>
    <property type="project" value="InterPro"/>
</dbReference>
<keyword evidence="3" id="KW-0378">Hydrolase</keyword>
<dbReference type="InterPro" id="IPR029058">
    <property type="entry name" value="AB_hydrolase_fold"/>
</dbReference>
<evidence type="ECO:0000313" key="3">
    <source>
        <dbReference type="EMBL" id="ORX62848.1"/>
    </source>
</evidence>
<keyword evidence="1" id="KW-0732">Signal</keyword>
<dbReference type="PANTHER" id="PTHR45908">
    <property type="entry name" value="PROTEIN CBG11750-RELATED"/>
    <property type="match status" value="1"/>
</dbReference>
<feature type="chain" id="PRO_5012620265" evidence="1">
    <location>
        <begin position="20"/>
        <end position="350"/>
    </location>
</feature>